<dbReference type="InterPro" id="IPR013497">
    <property type="entry name" value="Topo_IA_cen"/>
</dbReference>
<dbReference type="InterPro" id="IPR023405">
    <property type="entry name" value="Topo_IA_core_domain"/>
</dbReference>
<dbReference type="GO" id="GO:0003677">
    <property type="term" value="F:DNA binding"/>
    <property type="evidence" value="ECO:0007669"/>
    <property type="project" value="InterPro"/>
</dbReference>
<feature type="non-terminal residue" evidence="3">
    <location>
        <position position="1"/>
    </location>
</feature>
<evidence type="ECO:0000256" key="1">
    <source>
        <dbReference type="ARBA" id="ARBA00023235"/>
    </source>
</evidence>
<dbReference type="EMBL" id="JANIPJ010000086">
    <property type="protein sequence ID" value="MCR2808091.1"/>
    <property type="molecule type" value="Genomic_DNA"/>
</dbReference>
<feature type="non-terminal residue" evidence="3">
    <location>
        <position position="93"/>
    </location>
</feature>
<dbReference type="GO" id="GO:0043597">
    <property type="term" value="C:cytoplasmic replication fork"/>
    <property type="evidence" value="ECO:0007669"/>
    <property type="project" value="TreeGrafter"/>
</dbReference>
<organism evidence="3 4">
    <name type="scientific">Paenibacillus soyae</name>
    <dbReference type="NCBI Taxonomy" id="2969249"/>
    <lineage>
        <taxon>Bacteria</taxon>
        <taxon>Bacillati</taxon>
        <taxon>Bacillota</taxon>
        <taxon>Bacilli</taxon>
        <taxon>Bacillales</taxon>
        <taxon>Paenibacillaceae</taxon>
        <taxon>Paenibacillus</taxon>
    </lineage>
</organism>
<protein>
    <submittedName>
        <fullName evidence="3">DNA topoisomerase</fullName>
        <ecNumber evidence="3">5.6.2.-</ecNumber>
    </submittedName>
</protein>
<dbReference type="InterPro" id="IPR000380">
    <property type="entry name" value="Topo_IA"/>
</dbReference>
<dbReference type="EC" id="5.6.2.-" evidence="3"/>
<feature type="domain" description="Topo IA-type catalytic" evidence="2">
    <location>
        <begin position="1"/>
        <end position="81"/>
    </location>
</feature>
<dbReference type="InterPro" id="IPR013824">
    <property type="entry name" value="Topo_IA_cen_sub1"/>
</dbReference>
<evidence type="ECO:0000259" key="2">
    <source>
        <dbReference type="PROSITE" id="PS52039"/>
    </source>
</evidence>
<evidence type="ECO:0000313" key="4">
    <source>
        <dbReference type="Proteomes" id="UP001141950"/>
    </source>
</evidence>
<dbReference type="GO" id="GO:0003917">
    <property type="term" value="F:DNA topoisomerase type I (single strand cut, ATP-independent) activity"/>
    <property type="evidence" value="ECO:0007669"/>
    <property type="project" value="InterPro"/>
</dbReference>
<dbReference type="PANTHER" id="PTHR11390">
    <property type="entry name" value="PROKARYOTIC DNA TOPOISOMERASE"/>
    <property type="match status" value="1"/>
</dbReference>
<proteinExistence type="predicted"/>
<accession>A0A9X2MVZ2</accession>
<dbReference type="GO" id="GO:0006281">
    <property type="term" value="P:DNA repair"/>
    <property type="evidence" value="ECO:0007669"/>
    <property type="project" value="TreeGrafter"/>
</dbReference>
<name>A0A9X2MVZ2_9BACL</name>
<dbReference type="GO" id="GO:0006265">
    <property type="term" value="P:DNA topological change"/>
    <property type="evidence" value="ECO:0007669"/>
    <property type="project" value="InterPro"/>
</dbReference>
<dbReference type="PROSITE" id="PS52039">
    <property type="entry name" value="TOPO_IA_2"/>
    <property type="match status" value="1"/>
</dbReference>
<keyword evidence="4" id="KW-1185">Reference proteome</keyword>
<dbReference type="GO" id="GO:0006310">
    <property type="term" value="P:DNA recombination"/>
    <property type="evidence" value="ECO:0007669"/>
    <property type="project" value="TreeGrafter"/>
</dbReference>
<dbReference type="Proteomes" id="UP001141950">
    <property type="component" value="Unassembled WGS sequence"/>
</dbReference>
<sequence>RPSTRANIIETLFKRQYIVRNKKQVLPTITGIQLIDTIQNELIKSAELTGSWEKQLKDIEKGTFTAAAFIRNMKRMVEALVTEVRSETRHANI</sequence>
<dbReference type="SUPFAM" id="SSF56712">
    <property type="entry name" value="Prokaryotic type I DNA topoisomerase"/>
    <property type="match status" value="1"/>
</dbReference>
<evidence type="ECO:0000313" key="3">
    <source>
        <dbReference type="EMBL" id="MCR2808091.1"/>
    </source>
</evidence>
<gene>
    <name evidence="3" type="ORF">NQZ67_30110</name>
</gene>
<keyword evidence="1 3" id="KW-0413">Isomerase</keyword>
<dbReference type="PANTHER" id="PTHR11390:SF21">
    <property type="entry name" value="DNA TOPOISOMERASE 3-ALPHA"/>
    <property type="match status" value="1"/>
</dbReference>
<dbReference type="Pfam" id="PF01131">
    <property type="entry name" value="Topoisom_bac"/>
    <property type="match status" value="1"/>
</dbReference>
<dbReference type="Gene3D" id="1.10.460.10">
    <property type="entry name" value="Topoisomerase I, domain 2"/>
    <property type="match status" value="1"/>
</dbReference>
<comment type="caution">
    <text evidence="3">The sequence shown here is derived from an EMBL/GenBank/DDBJ whole genome shotgun (WGS) entry which is preliminary data.</text>
</comment>
<reference evidence="3" key="1">
    <citation type="submission" date="2022-08" db="EMBL/GenBank/DDBJ databases">
        <title>The genomic sequence of strain Paenibacillus sp. SCIV0701.</title>
        <authorList>
            <person name="Zhao H."/>
        </authorList>
    </citation>
    <scope>NUCLEOTIDE SEQUENCE</scope>
    <source>
        <strain evidence="3">SCIV0701</strain>
    </source>
</reference>
<dbReference type="AlphaFoldDB" id="A0A9X2MVZ2"/>